<reference evidence="2" key="1">
    <citation type="journal article" date="2019" name="Int. J. Syst. Evol. Microbiol.">
        <title>The Global Catalogue of Microorganisms (GCM) 10K type strain sequencing project: providing services to taxonomists for standard genome sequencing and annotation.</title>
        <authorList>
            <consortium name="The Broad Institute Genomics Platform"/>
            <consortium name="The Broad Institute Genome Sequencing Center for Infectious Disease"/>
            <person name="Wu L."/>
            <person name="Ma J."/>
        </authorList>
    </citation>
    <scope>NUCLEOTIDE SEQUENCE [LARGE SCALE GENOMIC DNA]</scope>
    <source>
        <strain evidence="2">KCTC 52141</strain>
    </source>
</reference>
<dbReference type="InterPro" id="IPR016039">
    <property type="entry name" value="Thiolase-like"/>
</dbReference>
<dbReference type="RefSeq" id="WP_382417110.1">
    <property type="nucleotide sequence ID" value="NZ_AP031500.1"/>
</dbReference>
<name>A0ABV7HWJ7_9GAMM</name>
<comment type="caution">
    <text evidence="1">The sequence shown here is derived from an EMBL/GenBank/DDBJ whole genome shotgun (WGS) entry which is preliminary data.</text>
</comment>
<dbReference type="SUPFAM" id="SSF53901">
    <property type="entry name" value="Thiolase-like"/>
    <property type="match status" value="2"/>
</dbReference>
<dbReference type="EMBL" id="JBHRTL010000023">
    <property type="protein sequence ID" value="MFC3156037.1"/>
    <property type="molecule type" value="Genomic_DNA"/>
</dbReference>
<accession>A0ABV7HWJ7</accession>
<protein>
    <submittedName>
        <fullName evidence="1">Uncharacterized protein</fullName>
    </submittedName>
</protein>
<dbReference type="Proteomes" id="UP001595548">
    <property type="component" value="Unassembled WGS sequence"/>
</dbReference>
<gene>
    <name evidence="1" type="ORF">ACFOEB_12580</name>
</gene>
<evidence type="ECO:0000313" key="2">
    <source>
        <dbReference type="Proteomes" id="UP001595548"/>
    </source>
</evidence>
<keyword evidence="2" id="KW-1185">Reference proteome</keyword>
<evidence type="ECO:0000313" key="1">
    <source>
        <dbReference type="EMBL" id="MFC3156037.1"/>
    </source>
</evidence>
<sequence>MMQPNKTFSPMHISGAGICCSLGMSLTAVDCALRAGLDQFSHSNFTDSKNESLRVAQMSTEELTGSDRLAKWCALAIDESITHASHPQKNSPIDLSTTPLLLLAAERDRPHSNDHFYRDIFSAIQQHTNTDFHENSRIITSGRAGIGIALQLAQQWLVSEPINNIIIAGADSFLDSATINHYAGQQRLYTAQNSDGFIPGEAAAAIIVSRQESSADTTTILGVGVTQEQRPTNNTAPNRAFELTHALAQAITQSSIPYSAYTHRYSDQNGESSFAREAAHALTRLGARGLKQLSTQTTADCTGEIGAATGPLMLAWASRLSSSVTLGPSIAHLANDDGLRTAIALSASHTPHREPTL</sequence>
<dbReference type="Gene3D" id="3.40.47.10">
    <property type="match status" value="1"/>
</dbReference>
<proteinExistence type="predicted"/>
<organism evidence="1 2">
    <name type="scientific">Gilvimarinus japonicus</name>
    <dbReference type="NCBI Taxonomy" id="1796469"/>
    <lineage>
        <taxon>Bacteria</taxon>
        <taxon>Pseudomonadati</taxon>
        <taxon>Pseudomonadota</taxon>
        <taxon>Gammaproteobacteria</taxon>
        <taxon>Cellvibrionales</taxon>
        <taxon>Cellvibrionaceae</taxon>
        <taxon>Gilvimarinus</taxon>
    </lineage>
</organism>